<name>A0A0U1KRL9_9FIRM</name>
<sequence length="260" mass="28476">MRIMIDGRYLPGSARVNRDLLITLRNIAKALQFGIRYDAQRELVMINSKDPSIPPLPSDNDTDERTEDENARLAGKVICLDPGHGGSDPGAIGPTGTMEKDNTLAIALLLKEKLEKSGATVVMTRDSDTEVASAEATDQEELSARVEVANQAEADLFISIHNDAFTSNTAAGTTTFHYGNKDSLKLANLIQQSLVERLDTKNRGARFASFYMLRYTDMPSILIEVAFISNIVEEMLLSSVDGRDNAAESICTGILKYFKV</sequence>
<evidence type="ECO:0000256" key="2">
    <source>
        <dbReference type="SAM" id="MobiDB-lite"/>
    </source>
</evidence>
<dbReference type="SMART" id="SM00646">
    <property type="entry name" value="Ami_3"/>
    <property type="match status" value="1"/>
</dbReference>
<accession>A0A0U1KRL9</accession>
<dbReference type="InterPro" id="IPR002508">
    <property type="entry name" value="MurNAc-LAA_cat"/>
</dbReference>
<keyword evidence="5" id="KW-1185">Reference proteome</keyword>
<dbReference type="PANTHER" id="PTHR30404">
    <property type="entry name" value="N-ACETYLMURAMOYL-L-ALANINE AMIDASE"/>
    <property type="match status" value="1"/>
</dbReference>
<gene>
    <name evidence="4" type="ORF">SpAn4DRAFT_4580</name>
</gene>
<dbReference type="SUPFAM" id="SSF53187">
    <property type="entry name" value="Zn-dependent exopeptidases"/>
    <property type="match status" value="1"/>
</dbReference>
<dbReference type="EC" id="3.5.1.28" evidence="4"/>
<dbReference type="RefSeq" id="WP_021170694.1">
    <property type="nucleotide sequence ID" value="NZ_CTRP01000002.1"/>
</dbReference>
<reference evidence="5" key="1">
    <citation type="submission" date="2015-03" db="EMBL/GenBank/DDBJ databases">
        <authorList>
            <person name="Nijsse Bart"/>
        </authorList>
    </citation>
    <scope>NUCLEOTIDE SEQUENCE [LARGE SCALE GENOMIC DNA]</scope>
</reference>
<dbReference type="PANTHER" id="PTHR30404:SF0">
    <property type="entry name" value="N-ACETYLMURAMOYL-L-ALANINE AMIDASE AMIC"/>
    <property type="match status" value="1"/>
</dbReference>
<evidence type="ECO:0000259" key="3">
    <source>
        <dbReference type="SMART" id="SM00646"/>
    </source>
</evidence>
<dbReference type="AlphaFoldDB" id="A0A0U1KRL9"/>
<dbReference type="Proteomes" id="UP000049855">
    <property type="component" value="Unassembled WGS sequence"/>
</dbReference>
<protein>
    <submittedName>
        <fullName evidence="4">N-acetylmuramoyl-L-alanine amidase</fullName>
        <ecNumber evidence="4">3.5.1.28</ecNumber>
    </submittedName>
</protein>
<dbReference type="GO" id="GO:0030288">
    <property type="term" value="C:outer membrane-bounded periplasmic space"/>
    <property type="evidence" value="ECO:0007669"/>
    <property type="project" value="TreeGrafter"/>
</dbReference>
<dbReference type="EMBL" id="CTRP01000002">
    <property type="protein sequence ID" value="CQR70068.1"/>
    <property type="molecule type" value="Genomic_DNA"/>
</dbReference>
<feature type="region of interest" description="Disordered" evidence="2">
    <location>
        <begin position="48"/>
        <end position="68"/>
    </location>
</feature>
<dbReference type="Pfam" id="PF01520">
    <property type="entry name" value="Amidase_3"/>
    <property type="match status" value="1"/>
</dbReference>
<evidence type="ECO:0000256" key="1">
    <source>
        <dbReference type="ARBA" id="ARBA00022801"/>
    </source>
</evidence>
<dbReference type="Gene3D" id="3.40.630.40">
    <property type="entry name" value="Zn-dependent exopeptidases"/>
    <property type="match status" value="1"/>
</dbReference>
<feature type="domain" description="MurNAc-LAA" evidence="3">
    <location>
        <begin position="146"/>
        <end position="255"/>
    </location>
</feature>
<organism evidence="4 5">
    <name type="scientific">Sporomusa ovata</name>
    <dbReference type="NCBI Taxonomy" id="2378"/>
    <lineage>
        <taxon>Bacteria</taxon>
        <taxon>Bacillati</taxon>
        <taxon>Bacillota</taxon>
        <taxon>Negativicutes</taxon>
        <taxon>Selenomonadales</taxon>
        <taxon>Sporomusaceae</taxon>
        <taxon>Sporomusa</taxon>
    </lineage>
</organism>
<evidence type="ECO:0000313" key="4">
    <source>
        <dbReference type="EMBL" id="CQR70068.1"/>
    </source>
</evidence>
<dbReference type="GO" id="GO:0008745">
    <property type="term" value="F:N-acetylmuramoyl-L-alanine amidase activity"/>
    <property type="evidence" value="ECO:0007669"/>
    <property type="project" value="UniProtKB-EC"/>
</dbReference>
<proteinExistence type="predicted"/>
<keyword evidence="1 4" id="KW-0378">Hydrolase</keyword>
<dbReference type="CDD" id="cd02696">
    <property type="entry name" value="MurNAc-LAA"/>
    <property type="match status" value="1"/>
</dbReference>
<dbReference type="GO" id="GO:0009253">
    <property type="term" value="P:peptidoglycan catabolic process"/>
    <property type="evidence" value="ECO:0007669"/>
    <property type="project" value="InterPro"/>
</dbReference>
<evidence type="ECO:0000313" key="5">
    <source>
        <dbReference type="Proteomes" id="UP000049855"/>
    </source>
</evidence>
<dbReference type="InterPro" id="IPR050695">
    <property type="entry name" value="N-acetylmuramoyl_amidase_3"/>
</dbReference>